<evidence type="ECO:0000259" key="2">
    <source>
        <dbReference type="Pfam" id="PF05426"/>
    </source>
</evidence>
<evidence type="ECO:0000256" key="1">
    <source>
        <dbReference type="SAM" id="SignalP"/>
    </source>
</evidence>
<dbReference type="InterPro" id="IPR008397">
    <property type="entry name" value="Alginate_lyase_dom"/>
</dbReference>
<gene>
    <name evidence="3" type="ORF">KWG56_01520</name>
</gene>
<keyword evidence="4" id="KW-1185">Reference proteome</keyword>
<organism evidence="3 4">
    <name type="scientific">Brevundimonas nasdae</name>
    <dbReference type="NCBI Taxonomy" id="172043"/>
    <lineage>
        <taxon>Bacteria</taxon>
        <taxon>Pseudomonadati</taxon>
        <taxon>Pseudomonadota</taxon>
        <taxon>Alphaproteobacteria</taxon>
        <taxon>Caulobacterales</taxon>
        <taxon>Caulobacteraceae</taxon>
        <taxon>Brevundimonas</taxon>
    </lineage>
</organism>
<dbReference type="Proteomes" id="UP000824334">
    <property type="component" value="Chromosome"/>
</dbReference>
<evidence type="ECO:0000313" key="3">
    <source>
        <dbReference type="EMBL" id="QYC10725.1"/>
    </source>
</evidence>
<feature type="domain" description="Alginate lyase" evidence="2">
    <location>
        <begin position="88"/>
        <end position="367"/>
    </location>
</feature>
<keyword evidence="1" id="KW-0732">Signal</keyword>
<dbReference type="GO" id="GO:0016829">
    <property type="term" value="F:lyase activity"/>
    <property type="evidence" value="ECO:0007669"/>
    <property type="project" value="UniProtKB-KW"/>
</dbReference>
<evidence type="ECO:0000313" key="4">
    <source>
        <dbReference type="Proteomes" id="UP000824334"/>
    </source>
</evidence>
<protein>
    <submittedName>
        <fullName evidence="3">Alginate lyase family protein</fullName>
    </submittedName>
</protein>
<dbReference type="EMBL" id="CP080034">
    <property type="protein sequence ID" value="QYC10725.1"/>
    <property type="molecule type" value="Genomic_DNA"/>
</dbReference>
<sequence>MNRLISSLAAIGVACTSLPAVAQSPVAPVCDGSAGYSAAFDGRRTFLWRPDWLTTIKSRLSDDASLQPAWTALKARADAALTREPYTVVTKTMTPASGDKHDYMSMGPYWWPDRSKPHGLPYVRRDGQFNPEKDTKAFDVSSLEGMSQDVQALALAHYFTGDPRYAAKAGEMIRVWFLDPATKMNPNFNHGQAVPGRVSGRAEGVIDAHRLVRVVEAAGLLLPTDALTREENEALQDWFGELVQWMATSTIGRQERAAENNHGLYYDTLITHFALFAGMDDAAQAVAERAKTRRLAAQIDPDGSLPKELTRTRSLHYTTWTLTAAFDLADEARCVGVDLWNYRSEDGRSLHGAADFVAAYAGREQEWLWPELNKAETDGMYEVLQRAAWAWDDPSYAAKAALYAERNADISLNLRVPPYAQ</sequence>
<keyword evidence="3" id="KW-0456">Lyase</keyword>
<reference evidence="3 4" key="1">
    <citation type="submission" date="2021-07" db="EMBL/GenBank/DDBJ databases">
        <title>Isolation and characterization of bacteria from a gold mining with a capacity of golden bioaccumulation.</title>
        <authorList>
            <person name="Yang X.J."/>
        </authorList>
    </citation>
    <scope>NUCLEOTIDE SEQUENCE [LARGE SCALE GENOMIC DNA]</scope>
    <source>
        <strain evidence="3 4">Au29</strain>
    </source>
</reference>
<feature type="signal peptide" evidence="1">
    <location>
        <begin position="1"/>
        <end position="22"/>
    </location>
</feature>
<accession>A0ABX8TLS5</accession>
<name>A0ABX8TLS5_9CAUL</name>
<proteinExistence type="predicted"/>
<feature type="chain" id="PRO_5045581042" evidence="1">
    <location>
        <begin position="23"/>
        <end position="421"/>
    </location>
</feature>
<dbReference type="PROSITE" id="PS51257">
    <property type="entry name" value="PROKAR_LIPOPROTEIN"/>
    <property type="match status" value="1"/>
</dbReference>
<dbReference type="Pfam" id="PF05426">
    <property type="entry name" value="Alginate_lyase"/>
    <property type="match status" value="1"/>
</dbReference>
<dbReference type="RefSeq" id="WP_219353465.1">
    <property type="nucleotide sequence ID" value="NZ_CP080034.1"/>
</dbReference>
<dbReference type="GeneID" id="94373925"/>